<organism evidence="2 3">
    <name type="scientific">Paucilactobacillus vaccinostercus DSM 20634</name>
    <dbReference type="NCBI Taxonomy" id="1423813"/>
    <lineage>
        <taxon>Bacteria</taxon>
        <taxon>Bacillati</taxon>
        <taxon>Bacillota</taxon>
        <taxon>Bacilli</taxon>
        <taxon>Lactobacillales</taxon>
        <taxon>Lactobacillaceae</taxon>
        <taxon>Paucilactobacillus</taxon>
    </lineage>
</organism>
<keyword evidence="3" id="KW-1185">Reference proteome</keyword>
<feature type="transmembrane region" description="Helical" evidence="1">
    <location>
        <begin position="21"/>
        <end position="40"/>
    </location>
</feature>
<feature type="transmembrane region" description="Helical" evidence="1">
    <location>
        <begin position="46"/>
        <end position="63"/>
    </location>
</feature>
<keyword evidence="1" id="KW-0812">Transmembrane</keyword>
<feature type="transmembrane region" description="Helical" evidence="1">
    <location>
        <begin position="224"/>
        <end position="245"/>
    </location>
</feature>
<evidence type="ECO:0000313" key="3">
    <source>
        <dbReference type="Proteomes" id="UP000051733"/>
    </source>
</evidence>
<feature type="transmembrane region" description="Helical" evidence="1">
    <location>
        <begin position="134"/>
        <end position="155"/>
    </location>
</feature>
<keyword evidence="1" id="KW-1133">Transmembrane helix</keyword>
<dbReference type="RefSeq" id="WP_057779901.1">
    <property type="nucleotide sequence ID" value="NZ_AYYY01000061.1"/>
</dbReference>
<name>A0A0R2ADB2_9LACO</name>
<evidence type="ECO:0000313" key="2">
    <source>
        <dbReference type="EMBL" id="KRM60716.1"/>
    </source>
</evidence>
<feature type="transmembrane region" description="Helical" evidence="1">
    <location>
        <begin position="75"/>
        <end position="95"/>
    </location>
</feature>
<protein>
    <submittedName>
        <fullName evidence="2">Uncharacterized protein</fullName>
    </submittedName>
</protein>
<dbReference type="OrthoDB" id="2293473at2"/>
<accession>A0A0R2ADB2</accession>
<dbReference type="Proteomes" id="UP000051733">
    <property type="component" value="Unassembled WGS sequence"/>
</dbReference>
<sequence>MESGIKLTTIEKIQQGIVFTVAKLIQILPLMALTMIYTTNQSAESYMPYILFYTAVKTGLLLINGFGHVQNTFGLMQLSLIMSLAALLVLSLSPWEYLTDVAAFLLGLSASVILPTYEGVYYHERVVWKWFLQGVEILTLFVTSAVILTLIAIASHFSYRSVFAIITGFVLVGLVTMMQFKPFAKQVGEPLFVPHTQSLRNLELFTWTTVMVFGLRYLRFFDQSFVWTIILVAAVGLVTLVSRVLIWRSKVPGLPSWTVVSAMLNGAYETFLMLYIFLAVHGQTVMISAYVAYGLGMMLAQIVRRPLQRSFRGMSNLKLQLLFFGLGAWLTIWPNTLLLGAFVISFFGSANSILLNHDVYLTEVSTPAHRLVVKYRSTYLGSILMQLVFIGGMMGLSVMRDANLAQIMWQINDATISPATSQFVWLVGVATALVLTILTAWAYWRLPDVDERSLQ</sequence>
<dbReference type="PATRIC" id="fig|1423813.3.peg.208"/>
<feature type="transmembrane region" description="Helical" evidence="1">
    <location>
        <begin position="161"/>
        <end position="180"/>
    </location>
</feature>
<evidence type="ECO:0000256" key="1">
    <source>
        <dbReference type="SAM" id="Phobius"/>
    </source>
</evidence>
<gene>
    <name evidence="2" type="ORF">FC26_GL000197</name>
</gene>
<proteinExistence type="predicted"/>
<dbReference type="EMBL" id="AYYY01000061">
    <property type="protein sequence ID" value="KRM60716.1"/>
    <property type="molecule type" value="Genomic_DNA"/>
</dbReference>
<feature type="transmembrane region" description="Helical" evidence="1">
    <location>
        <begin position="379"/>
        <end position="402"/>
    </location>
</feature>
<feature type="transmembrane region" description="Helical" evidence="1">
    <location>
        <begin position="101"/>
        <end position="122"/>
    </location>
</feature>
<feature type="transmembrane region" description="Helical" evidence="1">
    <location>
        <begin position="321"/>
        <end position="347"/>
    </location>
</feature>
<comment type="caution">
    <text evidence="2">The sequence shown here is derived from an EMBL/GenBank/DDBJ whole genome shotgun (WGS) entry which is preliminary data.</text>
</comment>
<feature type="transmembrane region" description="Helical" evidence="1">
    <location>
        <begin position="423"/>
        <end position="444"/>
    </location>
</feature>
<keyword evidence="1" id="KW-0472">Membrane</keyword>
<reference evidence="2 3" key="1">
    <citation type="journal article" date="2015" name="Genome Announc.">
        <title>Expanding the biotechnology potential of lactobacilli through comparative genomics of 213 strains and associated genera.</title>
        <authorList>
            <person name="Sun Z."/>
            <person name="Harris H.M."/>
            <person name="McCann A."/>
            <person name="Guo C."/>
            <person name="Argimon S."/>
            <person name="Zhang W."/>
            <person name="Yang X."/>
            <person name="Jeffery I.B."/>
            <person name="Cooney J.C."/>
            <person name="Kagawa T.F."/>
            <person name="Liu W."/>
            <person name="Song Y."/>
            <person name="Salvetti E."/>
            <person name="Wrobel A."/>
            <person name="Rasinkangas P."/>
            <person name="Parkhill J."/>
            <person name="Rea M.C."/>
            <person name="O'Sullivan O."/>
            <person name="Ritari J."/>
            <person name="Douillard F.P."/>
            <person name="Paul Ross R."/>
            <person name="Yang R."/>
            <person name="Briner A.E."/>
            <person name="Felis G.E."/>
            <person name="de Vos W.M."/>
            <person name="Barrangou R."/>
            <person name="Klaenhammer T.R."/>
            <person name="Caufield P.W."/>
            <person name="Cui Y."/>
            <person name="Zhang H."/>
            <person name="O'Toole P.W."/>
        </authorList>
    </citation>
    <scope>NUCLEOTIDE SEQUENCE [LARGE SCALE GENOMIC DNA]</scope>
    <source>
        <strain evidence="2 3">DSM 20634</strain>
    </source>
</reference>
<dbReference type="AlphaFoldDB" id="A0A0R2ADB2"/>